<evidence type="ECO:0000256" key="1">
    <source>
        <dbReference type="SAM" id="MobiDB-lite"/>
    </source>
</evidence>
<feature type="region of interest" description="Disordered" evidence="1">
    <location>
        <begin position="62"/>
        <end position="82"/>
    </location>
</feature>
<protein>
    <submittedName>
        <fullName evidence="2">Carboxypeptidase regulatory-like domain-containing protein</fullName>
    </submittedName>
</protein>
<keyword evidence="2" id="KW-0378">Hydrolase</keyword>
<dbReference type="Gene3D" id="2.60.40.10">
    <property type="entry name" value="Immunoglobulins"/>
    <property type="match status" value="1"/>
</dbReference>
<keyword evidence="2" id="KW-0645">Protease</keyword>
<comment type="caution">
    <text evidence="2">The sequence shown here is derived from an EMBL/GenBank/DDBJ whole genome shotgun (WGS) entry which is preliminary data.</text>
</comment>
<proteinExistence type="predicted"/>
<sequence>MDAAGVKIVGRSCGRRLCGAISTSGVDHMWRAIRTYVLGLGALTVLAAPCMATDDVTGVSGTVSMSPAHPGPQHAGEPDASPYPNAIVQLRDALGSVVAEATTNAQGQFTVAVPAGTYAIRVDTRSTALPRCETVEATVRSDQVAHVAILCDSGMR</sequence>
<accession>A0A4R0YP31</accession>
<dbReference type="SUPFAM" id="SSF117074">
    <property type="entry name" value="Hypothetical protein PA1324"/>
    <property type="match status" value="1"/>
</dbReference>
<dbReference type="AlphaFoldDB" id="A0A4R0YP31"/>
<dbReference type="GO" id="GO:0004180">
    <property type="term" value="F:carboxypeptidase activity"/>
    <property type="evidence" value="ECO:0007669"/>
    <property type="project" value="UniProtKB-KW"/>
</dbReference>
<evidence type="ECO:0000313" key="2">
    <source>
        <dbReference type="EMBL" id="TCI07357.1"/>
    </source>
</evidence>
<dbReference type="Proteomes" id="UP000291822">
    <property type="component" value="Unassembled WGS sequence"/>
</dbReference>
<dbReference type="InterPro" id="IPR013783">
    <property type="entry name" value="Ig-like_fold"/>
</dbReference>
<gene>
    <name evidence="2" type="ORF">EZM97_32755</name>
</gene>
<reference evidence="2 3" key="1">
    <citation type="submission" date="2019-02" db="EMBL/GenBank/DDBJ databases">
        <title>Dyella amyloliquefaciens sp. nov., isolated from forest soil.</title>
        <authorList>
            <person name="Gao Z.-H."/>
            <person name="Qiu L.-H."/>
        </authorList>
    </citation>
    <scope>NUCLEOTIDE SEQUENCE [LARGE SCALE GENOMIC DNA]</scope>
    <source>
        <strain evidence="2 3">KACC 12747</strain>
    </source>
</reference>
<name>A0A4R0YP31_9GAMM</name>
<keyword evidence="3" id="KW-1185">Reference proteome</keyword>
<keyword evidence="2" id="KW-0121">Carboxypeptidase</keyword>
<organism evidence="2 3">
    <name type="scientific">Dyella soli</name>
    <dbReference type="NCBI Taxonomy" id="522319"/>
    <lineage>
        <taxon>Bacteria</taxon>
        <taxon>Pseudomonadati</taxon>
        <taxon>Pseudomonadota</taxon>
        <taxon>Gammaproteobacteria</taxon>
        <taxon>Lysobacterales</taxon>
        <taxon>Rhodanobacteraceae</taxon>
        <taxon>Dyella</taxon>
    </lineage>
</organism>
<evidence type="ECO:0000313" key="3">
    <source>
        <dbReference type="Proteomes" id="UP000291822"/>
    </source>
</evidence>
<dbReference type="EMBL" id="SJTG01000005">
    <property type="protein sequence ID" value="TCI07357.1"/>
    <property type="molecule type" value="Genomic_DNA"/>
</dbReference>